<organism evidence="3 4">
    <name type="scientific">Raphidocelis subcapitata</name>
    <dbReference type="NCBI Taxonomy" id="307507"/>
    <lineage>
        <taxon>Eukaryota</taxon>
        <taxon>Viridiplantae</taxon>
        <taxon>Chlorophyta</taxon>
        <taxon>core chlorophytes</taxon>
        <taxon>Chlorophyceae</taxon>
        <taxon>CS clade</taxon>
        <taxon>Sphaeropleales</taxon>
        <taxon>Selenastraceae</taxon>
        <taxon>Raphidocelis</taxon>
    </lineage>
</organism>
<dbReference type="Proteomes" id="UP000247498">
    <property type="component" value="Unassembled WGS sequence"/>
</dbReference>
<accession>A0A2V0P0W6</accession>
<evidence type="ECO:0000313" key="4">
    <source>
        <dbReference type="Proteomes" id="UP000247498"/>
    </source>
</evidence>
<evidence type="ECO:0000256" key="1">
    <source>
        <dbReference type="SAM" id="SignalP"/>
    </source>
</evidence>
<feature type="signal peptide" evidence="1">
    <location>
        <begin position="1"/>
        <end position="26"/>
    </location>
</feature>
<evidence type="ECO:0000313" key="3">
    <source>
        <dbReference type="EMBL" id="GBF92562.1"/>
    </source>
</evidence>
<sequence>MAPAARAALAAAAALALLLLATPAHGHGILVHPPSRNWMMYLQKNLPRPHELNMGGPWVVSDGGKHRYPDSGRRGTCGDAWNETRWAAPAPVRAAYSAGQTLTADVLVVSNHMGRFKMQVCDVGDKQGKGGRCRDLTLKSPGDASTGGNATRHWWMPALTQQWEGGNWGGEGPSYGDGTFSAYQLPSISEFAGWGCTGRRLCDQFRGMWVYRTQWQLPGNFTCEHCKLQWSWMTAHVCWPTCAPGETNIQCANRQPYGICGQPGTAYPEEFVNCADIKISDAAKTPATANLPPWNDLAKASLKSGAWGAVRPPVLHGRV</sequence>
<dbReference type="InterPro" id="IPR004302">
    <property type="entry name" value="Cellulose/chitin-bd_N"/>
</dbReference>
<comment type="caution">
    <text evidence="3">The sequence shown here is derived from an EMBL/GenBank/DDBJ whole genome shotgun (WGS) entry which is preliminary data.</text>
</comment>
<dbReference type="STRING" id="307507.A0A2V0P0W6"/>
<dbReference type="OrthoDB" id="76388at2759"/>
<proteinExistence type="predicted"/>
<protein>
    <recommendedName>
        <fullName evidence="2">Chitin-binding type-4 domain-containing protein</fullName>
    </recommendedName>
</protein>
<keyword evidence="4" id="KW-1185">Reference proteome</keyword>
<dbReference type="Pfam" id="PF03067">
    <property type="entry name" value="LPMO_10"/>
    <property type="match status" value="1"/>
</dbReference>
<keyword evidence="1" id="KW-0732">Signal</keyword>
<dbReference type="AlphaFoldDB" id="A0A2V0P0W6"/>
<evidence type="ECO:0000259" key="2">
    <source>
        <dbReference type="Pfam" id="PF03067"/>
    </source>
</evidence>
<dbReference type="EMBL" id="BDRX01000033">
    <property type="protein sequence ID" value="GBF92562.1"/>
    <property type="molecule type" value="Genomic_DNA"/>
</dbReference>
<name>A0A2V0P0W6_9CHLO</name>
<feature type="chain" id="PRO_5015859535" description="Chitin-binding type-4 domain-containing protein" evidence="1">
    <location>
        <begin position="27"/>
        <end position="319"/>
    </location>
</feature>
<feature type="domain" description="Chitin-binding type-4" evidence="2">
    <location>
        <begin position="27"/>
        <end position="126"/>
    </location>
</feature>
<reference evidence="3 4" key="1">
    <citation type="journal article" date="2018" name="Sci. Rep.">
        <title>Raphidocelis subcapitata (=Pseudokirchneriella subcapitata) provides an insight into genome evolution and environmental adaptations in the Sphaeropleales.</title>
        <authorList>
            <person name="Suzuki S."/>
            <person name="Yamaguchi H."/>
            <person name="Nakajima N."/>
            <person name="Kawachi M."/>
        </authorList>
    </citation>
    <scope>NUCLEOTIDE SEQUENCE [LARGE SCALE GENOMIC DNA]</scope>
    <source>
        <strain evidence="3 4">NIES-35</strain>
    </source>
</reference>
<dbReference type="InParanoid" id="A0A2V0P0W6"/>
<gene>
    <name evidence="3" type="ORF">Rsub_05176</name>
</gene>